<feature type="transmembrane region" description="Helical" evidence="6">
    <location>
        <begin position="357"/>
        <end position="373"/>
    </location>
</feature>
<feature type="transmembrane region" description="Helical" evidence="6">
    <location>
        <begin position="410"/>
        <end position="430"/>
    </location>
</feature>
<evidence type="ECO:0000313" key="7">
    <source>
        <dbReference type="EMBL" id="SDX51645.1"/>
    </source>
</evidence>
<evidence type="ECO:0000256" key="1">
    <source>
        <dbReference type="ARBA" id="ARBA00004141"/>
    </source>
</evidence>
<dbReference type="AlphaFoldDB" id="A0A1H3CC40"/>
<evidence type="ECO:0000256" key="6">
    <source>
        <dbReference type="SAM" id="Phobius"/>
    </source>
</evidence>
<dbReference type="RefSeq" id="WP_091742850.1">
    <property type="nucleotide sequence ID" value="NZ_FNNQ01000021.1"/>
</dbReference>
<dbReference type="GO" id="GO:0016020">
    <property type="term" value="C:membrane"/>
    <property type="evidence" value="ECO:0007669"/>
    <property type="project" value="UniProtKB-SubCell"/>
</dbReference>
<feature type="transmembrane region" description="Helical" evidence="6">
    <location>
        <begin position="218"/>
        <end position="237"/>
    </location>
</feature>
<dbReference type="OrthoDB" id="9762947at2"/>
<proteinExistence type="predicted"/>
<dbReference type="Gene3D" id="1.20.1740.10">
    <property type="entry name" value="Amino acid/polyamine transporter I"/>
    <property type="match status" value="1"/>
</dbReference>
<organism evidence="7 8">
    <name type="scientific">Marininema mesophilum</name>
    <dbReference type="NCBI Taxonomy" id="1048340"/>
    <lineage>
        <taxon>Bacteria</taxon>
        <taxon>Bacillati</taxon>
        <taxon>Bacillota</taxon>
        <taxon>Bacilli</taxon>
        <taxon>Bacillales</taxon>
        <taxon>Thermoactinomycetaceae</taxon>
        <taxon>Marininema</taxon>
    </lineage>
</organism>
<keyword evidence="3 6" id="KW-0812">Transmembrane</keyword>
<dbReference type="EMBL" id="FNNQ01000021">
    <property type="protein sequence ID" value="SDX51645.1"/>
    <property type="molecule type" value="Genomic_DNA"/>
</dbReference>
<feature type="transmembrane region" description="Helical" evidence="6">
    <location>
        <begin position="258"/>
        <end position="280"/>
    </location>
</feature>
<comment type="subcellular location">
    <subcellularLocation>
        <location evidence="1">Membrane</location>
        <topology evidence="1">Multi-pass membrane protein</topology>
    </subcellularLocation>
</comment>
<dbReference type="GO" id="GO:0015171">
    <property type="term" value="F:amino acid transmembrane transporter activity"/>
    <property type="evidence" value="ECO:0007669"/>
    <property type="project" value="TreeGrafter"/>
</dbReference>
<dbReference type="PANTHER" id="PTHR43243">
    <property type="entry name" value="INNER MEMBRANE TRANSPORTER YGJI-RELATED"/>
    <property type="match status" value="1"/>
</dbReference>
<evidence type="ECO:0000256" key="4">
    <source>
        <dbReference type="ARBA" id="ARBA00022989"/>
    </source>
</evidence>
<feature type="transmembrane region" description="Helical" evidence="6">
    <location>
        <begin position="436"/>
        <end position="454"/>
    </location>
</feature>
<name>A0A1H3CC40_9BACL</name>
<dbReference type="STRING" id="1048340.SAMN05444487_12134"/>
<dbReference type="InterPro" id="IPR002293">
    <property type="entry name" value="AA/rel_permease1"/>
</dbReference>
<feature type="transmembrane region" description="Helical" evidence="6">
    <location>
        <begin position="300"/>
        <end position="325"/>
    </location>
</feature>
<feature type="transmembrane region" description="Helical" evidence="6">
    <location>
        <begin position="379"/>
        <end position="398"/>
    </location>
</feature>
<gene>
    <name evidence="7" type="ORF">SAMN05444487_12134</name>
</gene>
<evidence type="ECO:0000256" key="5">
    <source>
        <dbReference type="ARBA" id="ARBA00023136"/>
    </source>
</evidence>
<dbReference type="PANTHER" id="PTHR43243:SF4">
    <property type="entry name" value="CATIONIC AMINO ACID TRANSPORTER 4"/>
    <property type="match status" value="1"/>
</dbReference>
<dbReference type="Pfam" id="PF13520">
    <property type="entry name" value="AA_permease_2"/>
    <property type="match status" value="1"/>
</dbReference>
<keyword evidence="8" id="KW-1185">Reference proteome</keyword>
<protein>
    <submittedName>
        <fullName evidence="7">Amino acid/polyamine/organocation transporter, APC superfamily</fullName>
    </submittedName>
</protein>
<evidence type="ECO:0000256" key="2">
    <source>
        <dbReference type="ARBA" id="ARBA00022448"/>
    </source>
</evidence>
<keyword evidence="5 6" id="KW-0472">Membrane</keyword>
<evidence type="ECO:0000313" key="8">
    <source>
        <dbReference type="Proteomes" id="UP000198534"/>
    </source>
</evidence>
<feature type="transmembrane region" description="Helical" evidence="6">
    <location>
        <begin position="29"/>
        <end position="49"/>
    </location>
</feature>
<dbReference type="PIRSF" id="PIRSF006060">
    <property type="entry name" value="AA_transporter"/>
    <property type="match status" value="1"/>
</dbReference>
<accession>A0A1H3CC40</accession>
<sequence>MANPFLRRKSIERLQQEGLEQTGLKRVLGLWNLSAIGLGGIVGVGIFVLTGTAAATKAGPAVLLSFLIAGLASAAAALCYAEFSGMIPVAGSAYTYSYAVLGEFAAWIIGWDLLLEYALVVGVVAIGWSGYLQSILEQIGVHLPTWAKGASGTGKGHVFDLFASLISLGIAGLLSIGMEWGSRFNSLMVSIKLGIILLIIGVGSFYVDPGNWHPFMPFGFSGVMSGAALVFFAVFGYDTLTTAAEEAKNPQRDLPRAVVVSLAVALILYVGMSLVLTGIVEYPTLDNAAPAAKAFSDIGLGWATLIISVAAVTGITSVLFSFMLAGSRIWFSMSRDGLLPGWFSHVHPKYKTPARPTWIIGIVTAMIAGFTPIKKVAELANIGTLFAFVVICSSVILLRKRRPDLERSFRTPLVPLIPLIGIGFSVWLMMSLPGITWVRFGIWLLVGVLIYLIYGRRKSKLAQEQ</sequence>
<evidence type="ECO:0000256" key="3">
    <source>
        <dbReference type="ARBA" id="ARBA00022692"/>
    </source>
</evidence>
<feature type="transmembrane region" description="Helical" evidence="6">
    <location>
        <begin position="156"/>
        <end position="177"/>
    </location>
</feature>
<keyword evidence="4 6" id="KW-1133">Transmembrane helix</keyword>
<dbReference type="Proteomes" id="UP000198534">
    <property type="component" value="Unassembled WGS sequence"/>
</dbReference>
<feature type="transmembrane region" description="Helical" evidence="6">
    <location>
        <begin position="189"/>
        <end position="206"/>
    </location>
</feature>
<keyword evidence="2" id="KW-0813">Transport</keyword>
<feature type="transmembrane region" description="Helical" evidence="6">
    <location>
        <begin position="61"/>
        <end position="83"/>
    </location>
</feature>
<reference evidence="7 8" key="1">
    <citation type="submission" date="2016-10" db="EMBL/GenBank/DDBJ databases">
        <authorList>
            <person name="de Groot N.N."/>
        </authorList>
    </citation>
    <scope>NUCLEOTIDE SEQUENCE [LARGE SCALE GENOMIC DNA]</scope>
    <source>
        <strain evidence="7 8">DSM 45610</strain>
    </source>
</reference>